<evidence type="ECO:0000256" key="1">
    <source>
        <dbReference type="SAM" id="MobiDB-lite"/>
    </source>
</evidence>
<dbReference type="Proteomes" id="UP000253517">
    <property type="component" value="Unassembled WGS sequence"/>
</dbReference>
<evidence type="ECO:0000313" key="3">
    <source>
        <dbReference type="Proteomes" id="UP000253517"/>
    </source>
</evidence>
<protein>
    <submittedName>
        <fullName evidence="2">Uncharacterized protein</fullName>
    </submittedName>
</protein>
<evidence type="ECO:0000313" key="2">
    <source>
        <dbReference type="EMBL" id="RCX04803.1"/>
    </source>
</evidence>
<reference evidence="2 3" key="1">
    <citation type="submission" date="2018-07" db="EMBL/GenBank/DDBJ databases">
        <title>Genomic Encyclopedia of Type Strains, Phase IV (KMG-IV): sequencing the most valuable type-strain genomes for metagenomic binning, comparative biology and taxonomic classification.</title>
        <authorList>
            <person name="Goeker M."/>
        </authorList>
    </citation>
    <scope>NUCLEOTIDE SEQUENCE [LARGE SCALE GENOMIC DNA]</scope>
    <source>
        <strain evidence="2 3">DSM 21410</strain>
    </source>
</reference>
<proteinExistence type="predicted"/>
<dbReference type="EMBL" id="QPJS01000001">
    <property type="protein sequence ID" value="RCX04803.1"/>
    <property type="molecule type" value="Genomic_DNA"/>
</dbReference>
<comment type="caution">
    <text evidence="2">The sequence shown here is derived from an EMBL/GenBank/DDBJ whole genome shotgun (WGS) entry which is preliminary data.</text>
</comment>
<feature type="compositionally biased region" description="Gly residues" evidence="1">
    <location>
        <begin position="31"/>
        <end position="40"/>
    </location>
</feature>
<accession>A0A369A6M6</accession>
<dbReference type="AlphaFoldDB" id="A0A369A6M6"/>
<feature type="region of interest" description="Disordered" evidence="1">
    <location>
        <begin position="31"/>
        <end position="73"/>
    </location>
</feature>
<keyword evidence="3" id="KW-1185">Reference proteome</keyword>
<sequence length="73" mass="7892">MNNKKVIISNQRTIVKCRACLSYRHLREGCGGRPQGGAQHGSGAHPAAARPRAVRLPSGSRRAGARPNLNFIF</sequence>
<organism evidence="2 3">
    <name type="scientific">Schleiferia thermophila</name>
    <dbReference type="NCBI Taxonomy" id="884107"/>
    <lineage>
        <taxon>Bacteria</taxon>
        <taxon>Pseudomonadati</taxon>
        <taxon>Bacteroidota</taxon>
        <taxon>Flavobacteriia</taxon>
        <taxon>Flavobacteriales</taxon>
        <taxon>Schleiferiaceae</taxon>
        <taxon>Schleiferia</taxon>
    </lineage>
</organism>
<gene>
    <name evidence="2" type="ORF">DES35_10173</name>
</gene>
<name>A0A369A6M6_9FLAO</name>
<feature type="compositionally biased region" description="Low complexity" evidence="1">
    <location>
        <begin position="44"/>
        <end position="57"/>
    </location>
</feature>